<feature type="compositionally biased region" description="Polar residues" evidence="1">
    <location>
        <begin position="18"/>
        <end position="32"/>
    </location>
</feature>
<feature type="region of interest" description="Disordered" evidence="1">
    <location>
        <begin position="273"/>
        <end position="294"/>
    </location>
</feature>
<feature type="region of interest" description="Disordered" evidence="1">
    <location>
        <begin position="1"/>
        <end position="74"/>
    </location>
</feature>
<dbReference type="AlphaFoldDB" id="A0A0C3ELF3"/>
<feature type="region of interest" description="Disordered" evidence="1">
    <location>
        <begin position="90"/>
        <end position="164"/>
    </location>
</feature>
<accession>A0A0C3ELF3</accession>
<evidence type="ECO:0000259" key="2">
    <source>
        <dbReference type="SMART" id="SM01173"/>
    </source>
</evidence>
<dbReference type="SMART" id="SM01173">
    <property type="entry name" value="DUF4187"/>
    <property type="match status" value="1"/>
</dbReference>
<name>A0A0C3ELF3_9AGAM</name>
<dbReference type="HOGENOM" id="CLU_046724_1_0_1"/>
<dbReference type="InParanoid" id="A0A0C3ELF3"/>
<feature type="domain" description="DUF4187" evidence="2">
    <location>
        <begin position="299"/>
        <end position="353"/>
    </location>
</feature>
<keyword evidence="4" id="KW-1185">Reference proteome</keyword>
<dbReference type="PANTHER" id="PTHR21032:SF0">
    <property type="entry name" value="G PATCH DOMAIN-CONTAINING PROTEIN 11"/>
    <property type="match status" value="1"/>
</dbReference>
<sequence length="354" mass="40232">MSDEEDYLSDKFLVDLSKTPQPQPKTYTQRRQQALKEGRLKNLQNQAKSRRQREQESREDGLSKSLFERAKQDNDAGANKALGIMMKMGFQPGQSLGKPEDIPPTDVVSLPDTPRPSIPEDSRSHSQAAETRGEKHKSEPLPLNEWTGKKGIGLGKRPRSPGASERIAKMVKMAEESKQENFRDRTRREYEERHAESRLILAQRTCSNLDEKAGITFNVLWINPNITETIPSELINLSSEPISLVPVTEGSSEATRLRNQMRADALVPLRGAYDDDEDDVHDRSSPKAQVQGELAPETVEEAMHFLQLGPRDRLNLVLTYLREKYVYCFWCGIQYQDEDDMGQHCPGSEEEDHD</sequence>
<evidence type="ECO:0000313" key="3">
    <source>
        <dbReference type="EMBL" id="KIM68721.1"/>
    </source>
</evidence>
<feature type="compositionally biased region" description="Basic and acidic residues" evidence="1">
    <location>
        <begin position="52"/>
        <end position="74"/>
    </location>
</feature>
<dbReference type="InterPro" id="IPR039249">
    <property type="entry name" value="GPATCH11"/>
</dbReference>
<dbReference type="GO" id="GO:0000776">
    <property type="term" value="C:kinetochore"/>
    <property type="evidence" value="ECO:0007669"/>
    <property type="project" value="TreeGrafter"/>
</dbReference>
<dbReference type="Pfam" id="PF13821">
    <property type="entry name" value="DUF4187"/>
    <property type="match status" value="1"/>
</dbReference>
<dbReference type="STRING" id="1036808.A0A0C3ELF3"/>
<dbReference type="PANTHER" id="PTHR21032">
    <property type="entry name" value="G PATCH DOMAIN-CONTAINING PROTEIN 11"/>
    <property type="match status" value="1"/>
</dbReference>
<reference evidence="3 4" key="1">
    <citation type="submission" date="2014-04" db="EMBL/GenBank/DDBJ databases">
        <authorList>
            <consortium name="DOE Joint Genome Institute"/>
            <person name="Kuo A."/>
            <person name="Kohler A."/>
            <person name="Nagy L.G."/>
            <person name="Floudas D."/>
            <person name="Copeland A."/>
            <person name="Barry K.W."/>
            <person name="Cichocki N."/>
            <person name="Veneault-Fourrey C."/>
            <person name="LaButti K."/>
            <person name="Lindquist E.A."/>
            <person name="Lipzen A."/>
            <person name="Lundell T."/>
            <person name="Morin E."/>
            <person name="Murat C."/>
            <person name="Sun H."/>
            <person name="Tunlid A."/>
            <person name="Henrissat B."/>
            <person name="Grigoriev I.V."/>
            <person name="Hibbett D.S."/>
            <person name="Martin F."/>
            <person name="Nordberg H.P."/>
            <person name="Cantor M.N."/>
            <person name="Hua S.X."/>
        </authorList>
    </citation>
    <scope>NUCLEOTIDE SEQUENCE [LARGE SCALE GENOMIC DNA]</scope>
    <source>
        <strain evidence="3 4">Foug A</strain>
    </source>
</reference>
<dbReference type="EMBL" id="KN822008">
    <property type="protein sequence ID" value="KIM68721.1"/>
    <property type="molecule type" value="Genomic_DNA"/>
</dbReference>
<dbReference type="InterPro" id="IPR025239">
    <property type="entry name" value="DUF4187"/>
</dbReference>
<evidence type="ECO:0000313" key="4">
    <source>
        <dbReference type="Proteomes" id="UP000053989"/>
    </source>
</evidence>
<proteinExistence type="predicted"/>
<dbReference type="OrthoDB" id="786951at2759"/>
<organism evidence="3 4">
    <name type="scientific">Scleroderma citrinum Foug A</name>
    <dbReference type="NCBI Taxonomy" id="1036808"/>
    <lineage>
        <taxon>Eukaryota</taxon>
        <taxon>Fungi</taxon>
        <taxon>Dikarya</taxon>
        <taxon>Basidiomycota</taxon>
        <taxon>Agaricomycotina</taxon>
        <taxon>Agaricomycetes</taxon>
        <taxon>Agaricomycetidae</taxon>
        <taxon>Boletales</taxon>
        <taxon>Sclerodermatineae</taxon>
        <taxon>Sclerodermataceae</taxon>
        <taxon>Scleroderma</taxon>
    </lineage>
</organism>
<evidence type="ECO:0000256" key="1">
    <source>
        <dbReference type="SAM" id="MobiDB-lite"/>
    </source>
</evidence>
<protein>
    <recommendedName>
        <fullName evidence="2">DUF4187 domain-containing protein</fullName>
    </recommendedName>
</protein>
<gene>
    <name evidence="3" type="ORF">SCLCIDRAFT_1208916</name>
</gene>
<dbReference type="Proteomes" id="UP000053989">
    <property type="component" value="Unassembled WGS sequence"/>
</dbReference>
<reference evidence="4" key="2">
    <citation type="submission" date="2015-01" db="EMBL/GenBank/DDBJ databases">
        <title>Evolutionary Origins and Diversification of the Mycorrhizal Mutualists.</title>
        <authorList>
            <consortium name="DOE Joint Genome Institute"/>
            <consortium name="Mycorrhizal Genomics Consortium"/>
            <person name="Kohler A."/>
            <person name="Kuo A."/>
            <person name="Nagy L.G."/>
            <person name="Floudas D."/>
            <person name="Copeland A."/>
            <person name="Barry K.W."/>
            <person name="Cichocki N."/>
            <person name="Veneault-Fourrey C."/>
            <person name="LaButti K."/>
            <person name="Lindquist E.A."/>
            <person name="Lipzen A."/>
            <person name="Lundell T."/>
            <person name="Morin E."/>
            <person name="Murat C."/>
            <person name="Riley R."/>
            <person name="Ohm R."/>
            <person name="Sun H."/>
            <person name="Tunlid A."/>
            <person name="Henrissat B."/>
            <person name="Grigoriev I.V."/>
            <person name="Hibbett D.S."/>
            <person name="Martin F."/>
        </authorList>
    </citation>
    <scope>NUCLEOTIDE SEQUENCE [LARGE SCALE GENOMIC DNA]</scope>
    <source>
        <strain evidence="4">Foug A</strain>
    </source>
</reference>